<dbReference type="RefSeq" id="WP_072770908.1">
    <property type="nucleotide sequence ID" value="NZ_FRDN01000003.1"/>
</dbReference>
<accession>A0A1M7RYL6</accession>
<keyword evidence="2" id="KW-1185">Reference proteome</keyword>
<evidence type="ECO:0000313" key="1">
    <source>
        <dbReference type="EMBL" id="SHN51132.1"/>
    </source>
</evidence>
<protein>
    <submittedName>
        <fullName evidence="1">Uncharacterized protein</fullName>
    </submittedName>
</protein>
<reference evidence="2" key="1">
    <citation type="submission" date="2016-12" db="EMBL/GenBank/DDBJ databases">
        <authorList>
            <person name="Varghese N."/>
            <person name="Submissions S."/>
        </authorList>
    </citation>
    <scope>NUCLEOTIDE SEQUENCE [LARGE SCALE GENOMIC DNA]</scope>
    <source>
        <strain evidence="2">DSM 11544</strain>
    </source>
</reference>
<dbReference type="STRING" id="1121395.SAMN02745215_00259"/>
<gene>
    <name evidence="1" type="ORF">SAMN02745215_00259</name>
</gene>
<dbReference type="AlphaFoldDB" id="A0A1M7RYL6"/>
<sequence>MGTKKKKQTIGVIKPLELMKRSPNKMNTSMAIVRQGAGVHQDKTKYNRKRMKQEGFYDGYPCISDWAV</sequence>
<dbReference type="EMBL" id="FRDN01000003">
    <property type="protein sequence ID" value="SHN51132.1"/>
    <property type="molecule type" value="Genomic_DNA"/>
</dbReference>
<proteinExistence type="predicted"/>
<evidence type="ECO:0000313" key="2">
    <source>
        <dbReference type="Proteomes" id="UP000184010"/>
    </source>
</evidence>
<name>A0A1M7RYL6_9FIRM</name>
<organism evidence="1 2">
    <name type="scientific">Desulfitobacterium chlororespirans DSM 11544</name>
    <dbReference type="NCBI Taxonomy" id="1121395"/>
    <lineage>
        <taxon>Bacteria</taxon>
        <taxon>Bacillati</taxon>
        <taxon>Bacillota</taxon>
        <taxon>Clostridia</taxon>
        <taxon>Eubacteriales</taxon>
        <taxon>Desulfitobacteriaceae</taxon>
        <taxon>Desulfitobacterium</taxon>
    </lineage>
</organism>
<dbReference type="Proteomes" id="UP000184010">
    <property type="component" value="Unassembled WGS sequence"/>
</dbReference>